<accession>A0AAC8TF78</accession>
<evidence type="ECO:0000313" key="2">
    <source>
        <dbReference type="EMBL" id="AKJ03748.1"/>
    </source>
</evidence>
<organism evidence="2 3">
    <name type="scientific">Archangium gephyra</name>
    <dbReference type="NCBI Taxonomy" id="48"/>
    <lineage>
        <taxon>Bacteria</taxon>
        <taxon>Pseudomonadati</taxon>
        <taxon>Myxococcota</taxon>
        <taxon>Myxococcia</taxon>
        <taxon>Myxococcales</taxon>
        <taxon>Cystobacterineae</taxon>
        <taxon>Archangiaceae</taxon>
        <taxon>Archangium</taxon>
    </lineage>
</organism>
<dbReference type="EMBL" id="CP011509">
    <property type="protein sequence ID" value="AKJ03748.1"/>
    <property type="molecule type" value="Genomic_DNA"/>
</dbReference>
<proteinExistence type="predicted"/>
<reference evidence="2 3" key="1">
    <citation type="submission" date="2015-05" db="EMBL/GenBank/DDBJ databases">
        <title>Genome assembly of Archangium gephyra DSM 2261.</title>
        <authorList>
            <person name="Sharma G."/>
            <person name="Subramanian S."/>
        </authorList>
    </citation>
    <scope>NUCLEOTIDE SEQUENCE [LARGE SCALE GENOMIC DNA]</scope>
    <source>
        <strain evidence="2 3">DSM 2261</strain>
    </source>
</reference>
<gene>
    <name evidence="2" type="ORF">AA314_05374</name>
</gene>
<dbReference type="KEGG" id="age:AA314_05374"/>
<feature type="compositionally biased region" description="Polar residues" evidence="1">
    <location>
        <begin position="67"/>
        <end position="77"/>
    </location>
</feature>
<sequence>MARTSLRHGVEVTPGRQAPSHRPPWRGSSRAPGLHRSVRDARPRSARLPPHLVETCARRSRQHRARTSSPARAQRGT</sequence>
<feature type="region of interest" description="Disordered" evidence="1">
    <location>
        <begin position="1"/>
        <end position="77"/>
    </location>
</feature>
<dbReference type="Proteomes" id="UP000035579">
    <property type="component" value="Chromosome"/>
</dbReference>
<name>A0AAC8TF78_9BACT</name>
<dbReference type="AlphaFoldDB" id="A0AAC8TF78"/>
<evidence type="ECO:0000256" key="1">
    <source>
        <dbReference type="SAM" id="MobiDB-lite"/>
    </source>
</evidence>
<evidence type="ECO:0000313" key="3">
    <source>
        <dbReference type="Proteomes" id="UP000035579"/>
    </source>
</evidence>
<protein>
    <submittedName>
        <fullName evidence="2">Uncharacterized protein</fullName>
    </submittedName>
</protein>